<evidence type="ECO:0000313" key="1">
    <source>
        <dbReference type="EMBL" id="AIF21645.1"/>
    </source>
</evidence>
<organism evidence="1">
    <name type="scientific">uncultured marine thaumarchaeote SAT1000_05_G10</name>
    <dbReference type="NCBI Taxonomy" id="1456358"/>
    <lineage>
        <taxon>Archaea</taxon>
        <taxon>Nitrososphaerota</taxon>
        <taxon>environmental samples</taxon>
    </lineage>
</organism>
<accession>A0A075I1H6</accession>
<proteinExistence type="predicted"/>
<dbReference type="EMBL" id="KF901195">
    <property type="protein sequence ID" value="AIF21645.1"/>
    <property type="molecule type" value="Genomic_DNA"/>
</dbReference>
<keyword evidence="1" id="KW-0560">Oxidoreductase</keyword>
<sequence length="92" mass="10564">MSGSTFQAQKIITESILTESPDLIETIISNPELRRYGEEFWKDIGRLLTETQEGKSEEIQNYIRASQEKISKNVDLDKSYRKLSSMFSSAAR</sequence>
<dbReference type="EC" id="1.3.1.12" evidence="1"/>
<reference evidence="1" key="1">
    <citation type="journal article" date="2014" name="Genome Biol. Evol.">
        <title>Pangenome evidence for extensive interdomain horizontal transfer affecting lineage core and shell genes in uncultured planktonic thaumarchaeota and euryarchaeota.</title>
        <authorList>
            <person name="Deschamps P."/>
            <person name="Zivanovic Y."/>
            <person name="Moreira D."/>
            <person name="Rodriguez-Valera F."/>
            <person name="Lopez-Garcia P."/>
        </authorList>
    </citation>
    <scope>NUCLEOTIDE SEQUENCE</scope>
</reference>
<dbReference type="GO" id="GO:0008977">
    <property type="term" value="F:prephenate dehydrogenase (NAD+) activity"/>
    <property type="evidence" value="ECO:0007669"/>
    <property type="project" value="UniProtKB-EC"/>
</dbReference>
<dbReference type="AlphaFoldDB" id="A0A075I1H6"/>
<protein>
    <submittedName>
        <fullName evidence="1">Prephenate dehydrogenase (TyrA2)</fullName>
        <ecNumber evidence="1">1.3.1.12</ecNumber>
    </submittedName>
</protein>
<name>A0A075I1H6_9ARCH</name>
<gene>
    <name evidence="1" type="primary">tyrA2</name>
</gene>